<comment type="caution">
    <text evidence="1">The sequence shown here is derived from an EMBL/GenBank/DDBJ whole genome shotgun (WGS) entry which is preliminary data.</text>
</comment>
<dbReference type="Pfam" id="PF13743">
    <property type="entry name" value="Thioredoxin_5"/>
    <property type="match status" value="1"/>
</dbReference>
<dbReference type="STRING" id="1423812.FD20_GL000909"/>
<dbReference type="EMBL" id="AZEG01000002">
    <property type="protein sequence ID" value="KRL38835.1"/>
    <property type="molecule type" value="Genomic_DNA"/>
</dbReference>
<protein>
    <recommendedName>
        <fullName evidence="3">Dithiol-disulfide isomerase</fullName>
    </recommendedName>
</protein>
<accession>A0A0R1QC83</accession>
<keyword evidence="2" id="KW-1185">Reference proteome</keyword>
<dbReference type="SUPFAM" id="SSF52833">
    <property type="entry name" value="Thioredoxin-like"/>
    <property type="match status" value="1"/>
</dbReference>
<evidence type="ECO:0000313" key="1">
    <source>
        <dbReference type="EMBL" id="KRL38835.1"/>
    </source>
</evidence>
<dbReference type="Proteomes" id="UP000051155">
    <property type="component" value="Unassembled WGS sequence"/>
</dbReference>
<evidence type="ECO:0008006" key="3">
    <source>
        <dbReference type="Google" id="ProtNLM"/>
    </source>
</evidence>
<name>A0A0R1QC83_9LACO</name>
<dbReference type="InterPro" id="IPR036249">
    <property type="entry name" value="Thioredoxin-like_sf"/>
</dbReference>
<dbReference type="AlphaFoldDB" id="A0A0R1QC83"/>
<reference evidence="1 2" key="1">
    <citation type="journal article" date="2015" name="Genome Announc.">
        <title>Expanding the biotechnology potential of lactobacilli through comparative genomics of 213 strains and associated genera.</title>
        <authorList>
            <person name="Sun Z."/>
            <person name="Harris H.M."/>
            <person name="McCann A."/>
            <person name="Guo C."/>
            <person name="Argimon S."/>
            <person name="Zhang W."/>
            <person name="Yang X."/>
            <person name="Jeffery I.B."/>
            <person name="Cooney J.C."/>
            <person name="Kagawa T.F."/>
            <person name="Liu W."/>
            <person name="Song Y."/>
            <person name="Salvetti E."/>
            <person name="Wrobel A."/>
            <person name="Rasinkangas P."/>
            <person name="Parkhill J."/>
            <person name="Rea M.C."/>
            <person name="O'Sullivan O."/>
            <person name="Ritari J."/>
            <person name="Douillard F.P."/>
            <person name="Paul Ross R."/>
            <person name="Yang R."/>
            <person name="Briner A.E."/>
            <person name="Felis G.E."/>
            <person name="de Vos W.M."/>
            <person name="Barrangou R."/>
            <person name="Klaenhammer T.R."/>
            <person name="Caufield P.W."/>
            <person name="Cui Y."/>
            <person name="Zhang H."/>
            <person name="O'Toole P.W."/>
        </authorList>
    </citation>
    <scope>NUCLEOTIDE SEQUENCE [LARGE SCALE GENOMIC DNA]</scope>
    <source>
        <strain evidence="1 2">DSM 19971</strain>
    </source>
</reference>
<proteinExistence type="predicted"/>
<dbReference type="Gene3D" id="3.40.30.10">
    <property type="entry name" value="Glutaredoxin"/>
    <property type="match status" value="1"/>
</dbReference>
<gene>
    <name evidence="1" type="ORF">FD20_GL000909</name>
</gene>
<evidence type="ECO:0000313" key="2">
    <source>
        <dbReference type="Proteomes" id="UP000051155"/>
    </source>
</evidence>
<sequence length="170" mass="19498">MNLQTVSSVMRRKNIPLNDLQARNQIFNNIYQASLDYKAASFQGKRCGRNYLLKLQEQIVDFENEYSEDIAQRVAHASNLDCAMFSDDRHSSFTINSFKQDQKMAAEMNVREHPTVVVYNLDGVDYGVSFTGCDSYELLKQLCTGQLNEDIVLKHKASAKKHHYTSLHIL</sequence>
<organism evidence="1 2">
    <name type="scientific">Liquorilactobacillus uvarum DSM 19971</name>
    <dbReference type="NCBI Taxonomy" id="1423812"/>
    <lineage>
        <taxon>Bacteria</taxon>
        <taxon>Bacillati</taxon>
        <taxon>Bacillota</taxon>
        <taxon>Bacilli</taxon>
        <taxon>Lactobacillales</taxon>
        <taxon>Lactobacillaceae</taxon>
        <taxon>Liquorilactobacillus</taxon>
    </lineage>
</organism>
<dbReference type="PATRIC" id="fig|1423812.3.peg.974"/>